<organism evidence="7 8">
    <name type="scientific">Phialemonium thermophilum</name>
    <dbReference type="NCBI Taxonomy" id="223376"/>
    <lineage>
        <taxon>Eukaryota</taxon>
        <taxon>Fungi</taxon>
        <taxon>Dikarya</taxon>
        <taxon>Ascomycota</taxon>
        <taxon>Pezizomycotina</taxon>
        <taxon>Sordariomycetes</taxon>
        <taxon>Sordariomycetidae</taxon>
        <taxon>Cephalothecales</taxon>
        <taxon>Cephalothecaceae</taxon>
        <taxon>Phialemonium</taxon>
    </lineage>
</organism>
<evidence type="ECO:0000256" key="2">
    <source>
        <dbReference type="ARBA" id="ARBA00022692"/>
    </source>
</evidence>
<feature type="transmembrane region" description="Helical" evidence="5">
    <location>
        <begin position="340"/>
        <end position="363"/>
    </location>
</feature>
<proteinExistence type="predicted"/>
<dbReference type="SUPFAM" id="SSF103473">
    <property type="entry name" value="MFS general substrate transporter"/>
    <property type="match status" value="1"/>
</dbReference>
<keyword evidence="4 5" id="KW-0472">Membrane</keyword>
<evidence type="ECO:0000259" key="6">
    <source>
        <dbReference type="PROSITE" id="PS50850"/>
    </source>
</evidence>
<dbReference type="Pfam" id="PF07690">
    <property type="entry name" value="MFS_1"/>
    <property type="match status" value="1"/>
</dbReference>
<feature type="transmembrane region" description="Helical" evidence="5">
    <location>
        <begin position="186"/>
        <end position="208"/>
    </location>
</feature>
<evidence type="ECO:0000256" key="5">
    <source>
        <dbReference type="SAM" id="Phobius"/>
    </source>
</evidence>
<feature type="transmembrane region" description="Helical" evidence="5">
    <location>
        <begin position="406"/>
        <end position="423"/>
    </location>
</feature>
<evidence type="ECO:0000256" key="4">
    <source>
        <dbReference type="ARBA" id="ARBA00023136"/>
    </source>
</evidence>
<evidence type="ECO:0000256" key="1">
    <source>
        <dbReference type="ARBA" id="ARBA00004141"/>
    </source>
</evidence>
<comment type="caution">
    <text evidence="7">The sequence shown here is derived from an EMBL/GenBank/DDBJ whole genome shotgun (WGS) entry which is preliminary data.</text>
</comment>
<name>A0ABR3XQ29_9PEZI</name>
<dbReference type="InterPro" id="IPR020846">
    <property type="entry name" value="MFS_dom"/>
</dbReference>
<feature type="transmembrane region" description="Helical" evidence="5">
    <location>
        <begin position="98"/>
        <end position="116"/>
    </location>
</feature>
<comment type="subcellular location">
    <subcellularLocation>
        <location evidence="1">Membrane</location>
        <topology evidence="1">Multi-pass membrane protein</topology>
    </subcellularLocation>
</comment>
<feature type="transmembrane region" description="Helical" evidence="5">
    <location>
        <begin position="302"/>
        <end position="320"/>
    </location>
</feature>
<dbReference type="Gene3D" id="1.20.1250.20">
    <property type="entry name" value="MFS general substrate transporter like domains"/>
    <property type="match status" value="2"/>
</dbReference>
<feature type="transmembrane region" description="Helical" evidence="5">
    <location>
        <begin position="269"/>
        <end position="290"/>
    </location>
</feature>
<feature type="transmembrane region" description="Helical" evidence="5">
    <location>
        <begin position="469"/>
        <end position="492"/>
    </location>
</feature>
<keyword evidence="8" id="KW-1185">Reference proteome</keyword>
<dbReference type="EMBL" id="JAZHXJ010000056">
    <property type="protein sequence ID" value="KAL1878106.1"/>
    <property type="molecule type" value="Genomic_DNA"/>
</dbReference>
<feature type="transmembrane region" description="Helical" evidence="5">
    <location>
        <begin position="378"/>
        <end position="399"/>
    </location>
</feature>
<reference evidence="7 8" key="1">
    <citation type="journal article" date="2024" name="Commun. Biol.">
        <title>Comparative genomic analysis of thermophilic fungi reveals convergent evolutionary adaptations and gene losses.</title>
        <authorList>
            <person name="Steindorff A.S."/>
            <person name="Aguilar-Pontes M.V."/>
            <person name="Robinson A.J."/>
            <person name="Andreopoulos B."/>
            <person name="LaButti K."/>
            <person name="Kuo A."/>
            <person name="Mondo S."/>
            <person name="Riley R."/>
            <person name="Otillar R."/>
            <person name="Haridas S."/>
            <person name="Lipzen A."/>
            <person name="Grimwood J."/>
            <person name="Schmutz J."/>
            <person name="Clum A."/>
            <person name="Reid I.D."/>
            <person name="Moisan M.C."/>
            <person name="Butler G."/>
            <person name="Nguyen T.T.M."/>
            <person name="Dewar K."/>
            <person name="Conant G."/>
            <person name="Drula E."/>
            <person name="Henrissat B."/>
            <person name="Hansel C."/>
            <person name="Singer S."/>
            <person name="Hutchinson M.I."/>
            <person name="de Vries R.P."/>
            <person name="Natvig D.O."/>
            <person name="Powell A.J."/>
            <person name="Tsang A."/>
            <person name="Grigoriev I.V."/>
        </authorList>
    </citation>
    <scope>NUCLEOTIDE SEQUENCE [LARGE SCALE GENOMIC DNA]</scope>
    <source>
        <strain evidence="7 8">ATCC 24622</strain>
    </source>
</reference>
<dbReference type="Proteomes" id="UP001586593">
    <property type="component" value="Unassembled WGS sequence"/>
</dbReference>
<keyword evidence="2 5" id="KW-0812">Transmembrane</keyword>
<dbReference type="InterPro" id="IPR011701">
    <property type="entry name" value="MFS"/>
</dbReference>
<evidence type="ECO:0000313" key="7">
    <source>
        <dbReference type="EMBL" id="KAL1878106.1"/>
    </source>
</evidence>
<feature type="transmembrane region" description="Helical" evidence="5">
    <location>
        <begin position="62"/>
        <end position="78"/>
    </location>
</feature>
<protein>
    <recommendedName>
        <fullName evidence="6">Major facilitator superfamily (MFS) profile domain-containing protein</fullName>
    </recommendedName>
</protein>
<evidence type="ECO:0000256" key="3">
    <source>
        <dbReference type="ARBA" id="ARBA00022989"/>
    </source>
</evidence>
<dbReference type="PROSITE" id="PS50850">
    <property type="entry name" value="MFS"/>
    <property type="match status" value="1"/>
</dbReference>
<keyword evidence="3 5" id="KW-1133">Transmembrane helix</keyword>
<evidence type="ECO:0000313" key="8">
    <source>
        <dbReference type="Proteomes" id="UP001586593"/>
    </source>
</evidence>
<feature type="transmembrane region" description="Helical" evidence="5">
    <location>
        <begin position="435"/>
        <end position="457"/>
    </location>
</feature>
<accession>A0ABR3XQ29</accession>
<feature type="transmembrane region" description="Helical" evidence="5">
    <location>
        <begin position="128"/>
        <end position="147"/>
    </location>
</feature>
<dbReference type="PANTHER" id="PTHR23501:SF200">
    <property type="entry name" value="TRANSPORTER, PUTATIVE (AFU_ORTHOLOGUE AFUA_3G01360)-RELATED"/>
    <property type="match status" value="1"/>
</dbReference>
<dbReference type="InterPro" id="IPR036259">
    <property type="entry name" value="MFS_trans_sf"/>
</dbReference>
<feature type="transmembrane region" description="Helical" evidence="5">
    <location>
        <begin position="545"/>
        <end position="564"/>
    </location>
</feature>
<gene>
    <name evidence="7" type="ORF">VTK73DRAFT_8067</name>
</gene>
<sequence length="578" mass="62522">MGFVDAVKSRIRPTAAADDADAVAEVPAQADENAVDMDEKLPHTEQTGVATIEAAQAIWGKTGRYLIIAGLAMIMILYELDNSTVYVYNNYSTSSFNALSKLATLSTASTIIFAVVKPPIAKLSDVIGRGYTYVITISFYILAYILMASATSINSYAAGSVFYSVGQSGTNIMNDIVISDITTARWRAFAIGLSFFPFLITPWVSAFIVDSVVRVGGIGWRWGIGMFAILMPVGATFIISTLLRYEGRARKMRLVPKIRPTLYEFCSRIDLGGIILFSGGLALLLLPMTLAATTPAQWRTPWLDALIAVGGVMLIALVFYERYVAVHPVVPVRYFTNRTISICLFLIATDSLGFSCTHTYLYAWASISHNLSARNTTFLIYTNGAMQCLVGIVAGLAMARLRRYRILTAAGAVVRLIGYGVMLRLRGAENSLGELIAVQLIQGIGSGIIQTCMLVPAQISVPHAEMAQVTALLICFSFLGSSIGSCIAGGIYTNTLKPALWHHLGNNASAQLVDSLFNSITGVVPAWGTAARTAVNFAFTDVLRYMTYTALGSSIPAVFVVWLMPNHKLPDRNNLVEG</sequence>
<dbReference type="PANTHER" id="PTHR23501">
    <property type="entry name" value="MAJOR FACILITATOR SUPERFAMILY"/>
    <property type="match status" value="1"/>
</dbReference>
<feature type="domain" description="Major facilitator superfamily (MFS) profile" evidence="6">
    <location>
        <begin position="67"/>
        <end position="568"/>
    </location>
</feature>
<feature type="transmembrane region" description="Helical" evidence="5">
    <location>
        <begin position="220"/>
        <end position="243"/>
    </location>
</feature>